<keyword evidence="1" id="KW-0812">Transmembrane</keyword>
<comment type="caution">
    <text evidence="2">The sequence shown here is derived from an EMBL/GenBank/DDBJ whole genome shotgun (WGS) entry which is preliminary data.</text>
</comment>
<dbReference type="AlphaFoldDB" id="A0A8S2DQU8"/>
<evidence type="ECO:0000313" key="2">
    <source>
        <dbReference type="EMBL" id="CAF0957732.1"/>
    </source>
</evidence>
<feature type="transmembrane region" description="Helical" evidence="1">
    <location>
        <begin position="105"/>
        <end position="127"/>
    </location>
</feature>
<keyword evidence="1" id="KW-1133">Transmembrane helix</keyword>
<keyword evidence="1" id="KW-0472">Membrane</keyword>
<dbReference type="EMBL" id="CAJNOK010005021">
    <property type="protein sequence ID" value="CAF0957732.1"/>
    <property type="molecule type" value="Genomic_DNA"/>
</dbReference>
<reference evidence="2" key="1">
    <citation type="submission" date="2021-02" db="EMBL/GenBank/DDBJ databases">
        <authorList>
            <person name="Nowell W R."/>
        </authorList>
    </citation>
    <scope>NUCLEOTIDE SEQUENCE</scope>
</reference>
<sequence>MDVGKKTAVAAKMIVTNANTIRIPMIQTGCMKAEFDNTYPAHLNGIISPEDFQRSITNINRSFSSSKFSKIVVIFMIVWMIVGLLMFIIGGITTVSSKRRGFPPLVIVGFAMWGAGILLIGFGCMAIQSRRMQRLRKAVANESAKYSSSSRPASWRIDTFQWYGWQRRNVTYNLVIDLGSTVAYTQNVYSPPNYSTAPPAYEQHTGLQPSPYYNSQVQPVRYCFNCGAVRQDHTANFCSSCGQSYQKY</sequence>
<evidence type="ECO:0000256" key="1">
    <source>
        <dbReference type="SAM" id="Phobius"/>
    </source>
</evidence>
<feature type="transmembrane region" description="Helical" evidence="1">
    <location>
        <begin position="71"/>
        <end position="93"/>
    </location>
</feature>
<accession>A0A8S2DQU8</accession>
<dbReference type="EMBL" id="CAJOBA010005026">
    <property type="protein sequence ID" value="CAF3730780.1"/>
    <property type="molecule type" value="Genomic_DNA"/>
</dbReference>
<dbReference type="Proteomes" id="UP000677228">
    <property type="component" value="Unassembled WGS sequence"/>
</dbReference>
<name>A0A8S2DQU8_9BILA</name>
<organism evidence="2 4">
    <name type="scientific">Didymodactylos carnosus</name>
    <dbReference type="NCBI Taxonomy" id="1234261"/>
    <lineage>
        <taxon>Eukaryota</taxon>
        <taxon>Metazoa</taxon>
        <taxon>Spiralia</taxon>
        <taxon>Gnathifera</taxon>
        <taxon>Rotifera</taxon>
        <taxon>Eurotatoria</taxon>
        <taxon>Bdelloidea</taxon>
        <taxon>Philodinida</taxon>
        <taxon>Philodinidae</taxon>
        <taxon>Didymodactylos</taxon>
    </lineage>
</organism>
<proteinExistence type="predicted"/>
<gene>
    <name evidence="2" type="ORF">OVA965_LOCUS12472</name>
    <name evidence="3" type="ORF">TMI583_LOCUS12476</name>
</gene>
<evidence type="ECO:0000313" key="3">
    <source>
        <dbReference type="EMBL" id="CAF3730780.1"/>
    </source>
</evidence>
<evidence type="ECO:0000313" key="4">
    <source>
        <dbReference type="Proteomes" id="UP000677228"/>
    </source>
</evidence>
<dbReference type="Proteomes" id="UP000682733">
    <property type="component" value="Unassembled WGS sequence"/>
</dbReference>
<protein>
    <submittedName>
        <fullName evidence="2">Uncharacterized protein</fullName>
    </submittedName>
</protein>